<organism evidence="1 2">
    <name type="scientific">Psilocybe cubensis</name>
    <name type="common">Psychedelic mushroom</name>
    <name type="synonym">Stropharia cubensis</name>
    <dbReference type="NCBI Taxonomy" id="181762"/>
    <lineage>
        <taxon>Eukaryota</taxon>
        <taxon>Fungi</taxon>
        <taxon>Dikarya</taxon>
        <taxon>Basidiomycota</taxon>
        <taxon>Agaricomycotina</taxon>
        <taxon>Agaricomycetes</taxon>
        <taxon>Agaricomycetidae</taxon>
        <taxon>Agaricales</taxon>
        <taxon>Agaricineae</taxon>
        <taxon>Strophariaceae</taxon>
        <taxon>Psilocybe</taxon>
    </lineage>
</organism>
<keyword evidence="1" id="KW-0560">Oxidoreductase</keyword>
<evidence type="ECO:0000313" key="2">
    <source>
        <dbReference type="Proteomes" id="UP000664032"/>
    </source>
</evidence>
<protein>
    <submittedName>
        <fullName evidence="1">Cytochrome P450 monooxygenase</fullName>
    </submittedName>
</protein>
<sequence length="164" mass="18707">MLLKQIQFKLDDTHGDSAHLPLVHRLRSGVPLAIPHAAVDDCQYREYTIPKGAPILMNIWGIFHDPDLFERPDEFWPERYLLTPDGTNPGHKKSYTIRLTLPFGSGKRICPGIHLANTNVNVAVMRLIWAFGFSRVDRPATRTTEWNISDEYDDGISLTPKPFK</sequence>
<dbReference type="EMBL" id="JAFIQS020000010">
    <property type="protein sequence ID" value="KAH9477256.1"/>
    <property type="molecule type" value="Genomic_DNA"/>
</dbReference>
<gene>
    <name evidence="1" type="ORF">JR316_0011175</name>
</gene>
<dbReference type="Proteomes" id="UP000664032">
    <property type="component" value="Unassembled WGS sequence"/>
</dbReference>
<name>A0ACB8GNW9_PSICU</name>
<proteinExistence type="predicted"/>
<keyword evidence="1" id="KW-0503">Monooxygenase</keyword>
<keyword evidence="2" id="KW-1185">Reference proteome</keyword>
<evidence type="ECO:0000313" key="1">
    <source>
        <dbReference type="EMBL" id="KAH9477256.1"/>
    </source>
</evidence>
<accession>A0ACB8GNW9</accession>
<comment type="caution">
    <text evidence="1">The sequence shown here is derived from an EMBL/GenBank/DDBJ whole genome shotgun (WGS) entry which is preliminary data.</text>
</comment>
<reference evidence="1" key="1">
    <citation type="submission" date="2021-10" db="EMBL/GenBank/DDBJ databases">
        <title>Psilocybe cubensis genome.</title>
        <authorList>
            <person name="Mckernan K.J."/>
            <person name="Crawford S."/>
            <person name="Trippe A."/>
            <person name="Kane L.T."/>
            <person name="Mclaughlin S."/>
        </authorList>
    </citation>
    <scope>NUCLEOTIDE SEQUENCE</scope>
    <source>
        <strain evidence="1">MGC-MH-2018</strain>
    </source>
</reference>